<evidence type="ECO:0008006" key="3">
    <source>
        <dbReference type="Google" id="ProtNLM"/>
    </source>
</evidence>
<name>A0ABD3GPW0_9MARC</name>
<keyword evidence="2" id="KW-1185">Reference proteome</keyword>
<reference evidence="1 2" key="1">
    <citation type="submission" date="2024-09" db="EMBL/GenBank/DDBJ databases">
        <title>Chromosome-scale assembly of Riccia sorocarpa.</title>
        <authorList>
            <person name="Paukszto L."/>
        </authorList>
    </citation>
    <scope>NUCLEOTIDE SEQUENCE [LARGE SCALE GENOMIC DNA]</scope>
    <source>
        <strain evidence="1">LP-2024</strain>
        <tissue evidence="1">Aerial parts of the thallus</tissue>
    </source>
</reference>
<organism evidence="1 2">
    <name type="scientific">Riccia sorocarpa</name>
    <dbReference type="NCBI Taxonomy" id="122646"/>
    <lineage>
        <taxon>Eukaryota</taxon>
        <taxon>Viridiplantae</taxon>
        <taxon>Streptophyta</taxon>
        <taxon>Embryophyta</taxon>
        <taxon>Marchantiophyta</taxon>
        <taxon>Marchantiopsida</taxon>
        <taxon>Marchantiidae</taxon>
        <taxon>Marchantiales</taxon>
        <taxon>Ricciaceae</taxon>
        <taxon>Riccia</taxon>
    </lineage>
</organism>
<sequence length="204" mass="22928">MSRQALSQVCRSIEQETESRTFKELVLMWVWFTLIVLSRILDRLLQHVVVLIRKGEEIDGGVNEIDIFADCWDFGGSGSEEGSSGEALEVSHGRQDANGNLIPGLPDDLVVVLIWPRIASSVGDLRAVNKEWRSFVTTTSEWLAMEVVRLSEGLNRRGYAVFRDALADRVEVERVAILQFLRELNREEMFGVISPLGRGQPTGQ</sequence>
<comment type="caution">
    <text evidence="1">The sequence shown here is derived from an EMBL/GenBank/DDBJ whole genome shotgun (WGS) entry which is preliminary data.</text>
</comment>
<proteinExistence type="predicted"/>
<evidence type="ECO:0000313" key="1">
    <source>
        <dbReference type="EMBL" id="KAL3681257.1"/>
    </source>
</evidence>
<protein>
    <recommendedName>
        <fullName evidence="3">F-box domain-containing protein</fullName>
    </recommendedName>
</protein>
<dbReference type="Proteomes" id="UP001633002">
    <property type="component" value="Unassembled WGS sequence"/>
</dbReference>
<evidence type="ECO:0000313" key="2">
    <source>
        <dbReference type="Proteomes" id="UP001633002"/>
    </source>
</evidence>
<dbReference type="EMBL" id="JBJQOH010000007">
    <property type="protein sequence ID" value="KAL3681257.1"/>
    <property type="molecule type" value="Genomic_DNA"/>
</dbReference>
<dbReference type="AlphaFoldDB" id="A0ABD3GPW0"/>
<gene>
    <name evidence="1" type="ORF">R1sor_024213</name>
</gene>
<accession>A0ABD3GPW0</accession>